<dbReference type="Proteomes" id="UP001528040">
    <property type="component" value="Unassembled WGS sequence"/>
</dbReference>
<name>A0ABT4W5U6_9RHOB</name>
<organism evidence="2 3">
    <name type="scientific">Aliiroseovarius salicola</name>
    <dbReference type="NCBI Taxonomy" id="3009082"/>
    <lineage>
        <taxon>Bacteria</taxon>
        <taxon>Pseudomonadati</taxon>
        <taxon>Pseudomonadota</taxon>
        <taxon>Alphaproteobacteria</taxon>
        <taxon>Rhodobacterales</taxon>
        <taxon>Paracoccaceae</taxon>
        <taxon>Aliiroseovarius</taxon>
    </lineage>
</organism>
<accession>A0ABT4W5U6</accession>
<evidence type="ECO:0000313" key="3">
    <source>
        <dbReference type="Proteomes" id="UP001528040"/>
    </source>
</evidence>
<evidence type="ECO:0000313" key="2">
    <source>
        <dbReference type="EMBL" id="MDA5095764.1"/>
    </source>
</evidence>
<gene>
    <name evidence="2" type="ORF">O2N63_16865</name>
</gene>
<comment type="caution">
    <text evidence="2">The sequence shown here is derived from an EMBL/GenBank/DDBJ whole genome shotgun (WGS) entry which is preliminary data.</text>
</comment>
<dbReference type="Pfam" id="PF11329">
    <property type="entry name" value="DUF3131"/>
    <property type="match status" value="1"/>
</dbReference>
<dbReference type="Gene3D" id="1.50.10.140">
    <property type="match status" value="1"/>
</dbReference>
<dbReference type="InterPro" id="IPR021478">
    <property type="entry name" value="DUF3131"/>
</dbReference>
<keyword evidence="3" id="KW-1185">Reference proteome</keyword>
<dbReference type="RefSeq" id="WP_271055473.1">
    <property type="nucleotide sequence ID" value="NZ_JAQIIO010000015.1"/>
</dbReference>
<evidence type="ECO:0000259" key="1">
    <source>
        <dbReference type="Pfam" id="PF11329"/>
    </source>
</evidence>
<proteinExistence type="predicted"/>
<feature type="domain" description="DUF3131" evidence="1">
    <location>
        <begin position="519"/>
        <end position="881"/>
    </location>
</feature>
<reference evidence="2 3" key="1">
    <citation type="submission" date="2023-01" db="EMBL/GenBank/DDBJ databases">
        <authorList>
            <person name="Yoon J.-W."/>
        </authorList>
    </citation>
    <scope>NUCLEOTIDE SEQUENCE [LARGE SCALE GENOMIC DNA]</scope>
    <source>
        <strain evidence="2 3">KMU-50</strain>
    </source>
</reference>
<protein>
    <submittedName>
        <fullName evidence="2">DUF3131 domain-containing protein</fullName>
    </submittedName>
</protein>
<sequence length="892" mass="96726">MDRRTFLSRVILSGATAFSSTLRPLQAANTDPCLILIDGITPNTSPSGLFSFLDPIISQNVPVGLAVRLDHKTSGEPDANTELAHVLSELITDYPGLVEVMLDLPDLAFQNTYQRMRSVSTARYRLKQFLAAGSATKAQFAAPQTVVARLPSDQAPTMGGLRSAKILNSILLPETPEQVEIWRNSDGTQQINGGRRLPRSPTVKDIRAAISEATSHQGPVVFATSFPGDLLNSEEELFDQGAILGDGLRQNLTPSRNYLMLPSELRFRSGAHISRHLVLCIKGDAPDNTLKSKLTSAGLPFTVISEDFISSDATNDADQLASEIQNQHPCVLVSGQNETWQRARDLSFGAIEPNTPSHRRTRTTCVAIGDSDALSVEQGIHGGFNAVLNLSPMGDPFSGYDEHGAMRVNASLVLEEPSADTKVHTLEERISESHSPTDDVVLVINEKTFGGTGRADALVQELVGLGKSQQFNILNLGQFVEAVSTTNEQSRLTRLSRRWPAKLKTGNASSTEHAQLIDDAKLAWSYFEKLTDPETGMVPATAWLENEKIQSYNFSTMWDTGSLILAIMSAHSIGIIDDAEFSHRINAVLAGLETGKFNDLQLPKGLASTDGKAKGTDKYNASDTARLLVSLHLLDNYSKSDLGIARIVEGWDLHETIRDGVPLTVKGTRLVSSYQSNYAGYISRAFGLWGFPVASPYSVPSLGSSFDNSVHLLHDVARFGPIGTEPHLLEDVELGASDLARAASDALFAAQVEAYLTSGKPVCVSEGPINRAPWFVYQGFQIGPDQGSWTYETLDPSPRFKTKGFIRAIDMLNSKAAYLWNASRPGTYSDLLVASIRNKAKTSLLGFSPGVFSVTGQSDQEYSDINTNGIILQSIAYQLNGSKPGVVWGDQA</sequence>
<dbReference type="EMBL" id="JAQIIO010000015">
    <property type="protein sequence ID" value="MDA5095764.1"/>
    <property type="molecule type" value="Genomic_DNA"/>
</dbReference>